<proteinExistence type="predicted"/>
<dbReference type="PROSITE" id="PS51257">
    <property type="entry name" value="PROKAR_LIPOPROTEIN"/>
    <property type="match status" value="1"/>
</dbReference>
<reference evidence="1" key="1">
    <citation type="submission" date="2022-09" db="EMBL/GenBank/DDBJ databases">
        <title>Intensive care unit water sources are persistently colonized with multi-drug resistant bacteria and are the site of extensive horizontal gene transfer of antibiotic resistance genes.</title>
        <authorList>
            <person name="Diorio-Toth L."/>
        </authorList>
    </citation>
    <scope>NUCLEOTIDE SEQUENCE</scope>
    <source>
        <strain evidence="1">GD03936</strain>
    </source>
</reference>
<evidence type="ECO:0000313" key="1">
    <source>
        <dbReference type="EMBL" id="MDH1317188.1"/>
    </source>
</evidence>
<sequence length="59" mass="6424">MKMRLLFAAGGALACSTEFNFTRNEGKANEVQVNTVAQFYFHRDGTGSIPPIFAAVTRA</sequence>
<dbReference type="AlphaFoldDB" id="A0AA42PNW2"/>
<gene>
    <name evidence="1" type="ORF">N5C39_02225</name>
</gene>
<evidence type="ECO:0000313" key="2">
    <source>
        <dbReference type="Proteomes" id="UP001158416"/>
    </source>
</evidence>
<dbReference type="EMBL" id="JAOCAP010000001">
    <property type="protein sequence ID" value="MDH1317188.1"/>
    <property type="molecule type" value="Genomic_DNA"/>
</dbReference>
<organism evidence="1 2">
    <name type="scientific">Enterobacter bugandensis</name>
    <dbReference type="NCBI Taxonomy" id="881260"/>
    <lineage>
        <taxon>Bacteria</taxon>
        <taxon>Pseudomonadati</taxon>
        <taxon>Pseudomonadota</taxon>
        <taxon>Gammaproteobacteria</taxon>
        <taxon>Enterobacterales</taxon>
        <taxon>Enterobacteriaceae</taxon>
        <taxon>Enterobacter</taxon>
    </lineage>
</organism>
<comment type="caution">
    <text evidence="1">The sequence shown here is derived from an EMBL/GenBank/DDBJ whole genome shotgun (WGS) entry which is preliminary data.</text>
</comment>
<dbReference type="Proteomes" id="UP001158416">
    <property type="component" value="Unassembled WGS sequence"/>
</dbReference>
<accession>A0AA42PNW2</accession>
<name>A0AA42PNW2_9ENTR</name>
<protein>
    <recommendedName>
        <fullName evidence="3">Lipoprotein</fullName>
    </recommendedName>
</protein>
<evidence type="ECO:0008006" key="3">
    <source>
        <dbReference type="Google" id="ProtNLM"/>
    </source>
</evidence>
<dbReference type="RefSeq" id="WP_041910596.1">
    <property type="nucleotide sequence ID" value="NZ_CP110985.1"/>
</dbReference>